<sequence length="61" mass="6654">MTPPLTPAQRTQVTELITAVLFQARAAALTAGADPVRVRRVVACRITALGAVRDRDERERP</sequence>
<protein>
    <submittedName>
        <fullName evidence="1">Uncharacterized protein</fullName>
    </submittedName>
</protein>
<reference evidence="1" key="1">
    <citation type="submission" date="2021-01" db="EMBL/GenBank/DDBJ databases">
        <title>Whole genome shotgun sequence of Virgisporangium ochraceum NBRC 16418.</title>
        <authorList>
            <person name="Komaki H."/>
            <person name="Tamura T."/>
        </authorList>
    </citation>
    <scope>NUCLEOTIDE SEQUENCE</scope>
    <source>
        <strain evidence="1">NBRC 16418</strain>
    </source>
</reference>
<accession>A0A8J4A803</accession>
<evidence type="ECO:0000313" key="2">
    <source>
        <dbReference type="Proteomes" id="UP000635606"/>
    </source>
</evidence>
<dbReference type="AlphaFoldDB" id="A0A8J4A803"/>
<proteinExistence type="predicted"/>
<organism evidence="1 2">
    <name type="scientific">Virgisporangium ochraceum</name>
    <dbReference type="NCBI Taxonomy" id="65505"/>
    <lineage>
        <taxon>Bacteria</taxon>
        <taxon>Bacillati</taxon>
        <taxon>Actinomycetota</taxon>
        <taxon>Actinomycetes</taxon>
        <taxon>Micromonosporales</taxon>
        <taxon>Micromonosporaceae</taxon>
        <taxon>Virgisporangium</taxon>
    </lineage>
</organism>
<evidence type="ECO:0000313" key="1">
    <source>
        <dbReference type="EMBL" id="GIJ74601.1"/>
    </source>
</evidence>
<gene>
    <name evidence="1" type="ORF">Voc01_095180</name>
</gene>
<dbReference type="Proteomes" id="UP000635606">
    <property type="component" value="Unassembled WGS sequence"/>
</dbReference>
<dbReference type="EMBL" id="BOPH01000141">
    <property type="protein sequence ID" value="GIJ74601.1"/>
    <property type="molecule type" value="Genomic_DNA"/>
</dbReference>
<keyword evidence="2" id="KW-1185">Reference proteome</keyword>
<comment type="caution">
    <text evidence="1">The sequence shown here is derived from an EMBL/GenBank/DDBJ whole genome shotgun (WGS) entry which is preliminary data.</text>
</comment>
<name>A0A8J4A803_9ACTN</name>
<dbReference type="RefSeq" id="WP_203934396.1">
    <property type="nucleotide sequence ID" value="NZ_BOPH01000141.1"/>
</dbReference>